<evidence type="ECO:0000313" key="3">
    <source>
        <dbReference type="Proteomes" id="UP000424752"/>
    </source>
</evidence>
<proteinExistence type="predicted"/>
<sequence>MAPTLIFVAAMAFLVWFIASGAAMPGS</sequence>
<name>A0A6I6EYK1_9GAMM</name>
<accession>A0A6L6GMS8</accession>
<dbReference type="EMBL" id="CP046509">
    <property type="protein sequence ID" value="QGU89732.1"/>
    <property type="molecule type" value="Genomic_DNA"/>
</dbReference>
<dbReference type="InterPro" id="IPR047839">
    <property type="entry name" value="YoaK-like"/>
</dbReference>
<dbReference type="Proteomes" id="UP000480164">
    <property type="component" value="Unassembled WGS sequence"/>
</dbReference>
<protein>
    <submittedName>
        <fullName evidence="2">YoaK family small membrane protein</fullName>
    </submittedName>
</protein>
<gene>
    <name evidence="2" type="primary">yoaK</name>
    <name evidence="1" type="ORF">GK011_08195</name>
    <name evidence="2" type="ORF">GN242_15205</name>
</gene>
<evidence type="ECO:0000313" key="1">
    <source>
        <dbReference type="EMBL" id="MTD26916.1"/>
    </source>
</evidence>
<accession>A0A6I6EYK1</accession>
<reference evidence="2 3" key="2">
    <citation type="submission" date="2019-12" db="EMBL/GenBank/DDBJ databases">
        <title>Erwinia sp. nov., isolated from droppings of birds in the Qinghai-Tiebt plateau of China.</title>
        <authorList>
            <person name="Ge Y."/>
        </authorList>
    </citation>
    <scope>NUCLEOTIDE SEQUENCE [LARGE SCALE GENOMIC DNA]</scope>
    <source>
        <strain evidence="2 3">J780</strain>
    </source>
</reference>
<evidence type="ECO:0000313" key="2">
    <source>
        <dbReference type="EMBL" id="QGU89732.1"/>
    </source>
</evidence>
<dbReference type="EMBL" id="WLZX01000002">
    <property type="protein sequence ID" value="MTD26916.1"/>
    <property type="molecule type" value="Genomic_DNA"/>
</dbReference>
<dbReference type="NCBIfam" id="NF033821">
    <property type="entry name" value="YoaK"/>
    <property type="match status" value="1"/>
</dbReference>
<dbReference type="AlphaFoldDB" id="A0A6I6EYK1"/>
<dbReference type="KEGG" id="erwi:GN242_15205"/>
<reference evidence="1 4" key="1">
    <citation type="submission" date="2019-11" db="EMBL/GenBank/DDBJ databases">
        <title>Erwinia sp. nov., isolated from feces of birds in Tibet plateau of China.</title>
        <authorList>
            <person name="Ge Y."/>
        </authorList>
    </citation>
    <scope>NUCLEOTIDE SEQUENCE [LARGE SCALE GENOMIC DNA]</scope>
    <source>
        <strain evidence="1 4">J316</strain>
    </source>
</reference>
<organism evidence="2 3">
    <name type="scientific">Erwinia sorbitola</name>
    <dbReference type="NCBI Taxonomy" id="2681984"/>
    <lineage>
        <taxon>Bacteria</taxon>
        <taxon>Pseudomonadati</taxon>
        <taxon>Pseudomonadota</taxon>
        <taxon>Gammaproteobacteria</taxon>
        <taxon>Enterobacterales</taxon>
        <taxon>Erwiniaceae</taxon>
        <taxon>Erwinia</taxon>
    </lineage>
</organism>
<dbReference type="Proteomes" id="UP000424752">
    <property type="component" value="Chromosome"/>
</dbReference>
<keyword evidence="4" id="KW-1185">Reference proteome</keyword>
<evidence type="ECO:0000313" key="4">
    <source>
        <dbReference type="Proteomes" id="UP000480164"/>
    </source>
</evidence>